<evidence type="ECO:0000313" key="3">
    <source>
        <dbReference type="EMBL" id="MCZ4297399.1"/>
    </source>
</evidence>
<protein>
    <submittedName>
        <fullName evidence="3">UrcA family protein</fullName>
    </submittedName>
</protein>
<reference evidence="3" key="1">
    <citation type="submission" date="2022-12" db="EMBL/GenBank/DDBJ databases">
        <title>Bacterial isolates from different developmental stages of Nematostella vectensis.</title>
        <authorList>
            <person name="Fraune S."/>
        </authorList>
    </citation>
    <scope>NUCLEOTIDE SEQUENCE</scope>
    <source>
        <strain evidence="3">G21632-S1</strain>
    </source>
</reference>
<proteinExistence type="predicted"/>
<keyword evidence="4" id="KW-1185">Reference proteome</keyword>
<dbReference type="InterPro" id="IPR030972">
    <property type="entry name" value="UrcA_uranyl"/>
</dbReference>
<dbReference type="NCBIfam" id="TIGR04433">
    <property type="entry name" value="UrcA_uranyl"/>
    <property type="match status" value="1"/>
</dbReference>
<dbReference type="RefSeq" id="WP_269401543.1">
    <property type="nucleotide sequence ID" value="NZ_JAPWGW010000001.1"/>
</dbReference>
<evidence type="ECO:0000256" key="2">
    <source>
        <dbReference type="SAM" id="SignalP"/>
    </source>
</evidence>
<feature type="signal peptide" evidence="2">
    <location>
        <begin position="1"/>
        <end position="21"/>
    </location>
</feature>
<gene>
    <name evidence="3" type="ORF">O4G74_04945</name>
</gene>
<feature type="chain" id="PRO_5047176481" evidence="2">
    <location>
        <begin position="22"/>
        <end position="345"/>
    </location>
</feature>
<keyword evidence="2" id="KW-0732">Signal</keyword>
<dbReference type="Proteomes" id="UP001083770">
    <property type="component" value="Unassembled WGS sequence"/>
</dbReference>
<organism evidence="3 4">
    <name type="scientific">Henriciella marina</name>
    <dbReference type="NCBI Taxonomy" id="453851"/>
    <lineage>
        <taxon>Bacteria</taxon>
        <taxon>Pseudomonadati</taxon>
        <taxon>Pseudomonadota</taxon>
        <taxon>Alphaproteobacteria</taxon>
        <taxon>Hyphomonadales</taxon>
        <taxon>Hyphomonadaceae</taxon>
        <taxon>Henriciella</taxon>
    </lineage>
</organism>
<comment type="caution">
    <text evidence="3">The sequence shown here is derived from an EMBL/GenBank/DDBJ whole genome shotgun (WGS) entry which is preliminary data.</text>
</comment>
<dbReference type="EMBL" id="JAPWGW010000001">
    <property type="protein sequence ID" value="MCZ4297399.1"/>
    <property type="molecule type" value="Genomic_DNA"/>
</dbReference>
<evidence type="ECO:0000313" key="4">
    <source>
        <dbReference type="Proteomes" id="UP001083770"/>
    </source>
</evidence>
<name>A0ABT4LSR7_9PROT</name>
<evidence type="ECO:0000256" key="1">
    <source>
        <dbReference type="SAM" id="MobiDB-lite"/>
    </source>
</evidence>
<sequence length="345" mass="37825">MKYLAATAAICILPICQAASAQSYGCSELTGGGHVQTCGGSTSATKIIRVDRQAYGHPPAPANHHSSGDHGTSSAVRHHPGGYAHHSNTYYGHAHDRVRHTDRAATSYGFEWWTSDRYYGRGYRPNTSYQTHYPVHHGRNIGVYSGTRSYVTTPVSPCGYTAPRVTTSYTGCGGTVYSSVPRVTTYTAPTRYTATSTYAAPVTYSSRATYDSQDARSDGYAYEEAYDHDYTPVVARSAGYCTHDITPLGEDRRGRKRYEVCYSDLSPVNDPQAIEILYSRIARAADAACDANRGSLAFQREKRRCEAHAIERAVYDTGIDALQRHHLISTGHGAPRVTVGPLQRY</sequence>
<accession>A0ABT4LSR7</accession>
<feature type="region of interest" description="Disordered" evidence="1">
    <location>
        <begin position="55"/>
        <end position="79"/>
    </location>
</feature>